<sequence>MDIVGCGLLGGFAAVPFLALHNPLGFATVLVGCIFGGLVYRFRSRDWPHDPSIPRRQLWYSALAVILPPGVLFLLAGPRGQGPGFIVIGLVIGVSVAVGILISGTRRLNATREAAEQSDGRESRT</sequence>
<keyword evidence="3" id="KW-1185">Reference proteome</keyword>
<feature type="transmembrane region" description="Helical" evidence="1">
    <location>
        <begin position="24"/>
        <end position="42"/>
    </location>
</feature>
<evidence type="ECO:0000313" key="3">
    <source>
        <dbReference type="Proteomes" id="UP000324479"/>
    </source>
</evidence>
<gene>
    <name evidence="2" type="ORF">FYK55_00475</name>
</gene>
<evidence type="ECO:0000313" key="2">
    <source>
        <dbReference type="EMBL" id="KAA5547329.1"/>
    </source>
</evidence>
<reference evidence="2 3" key="1">
    <citation type="submission" date="2019-08" db="EMBL/GenBank/DDBJ databases">
        <authorList>
            <person name="Dhanesh K."/>
            <person name="Kumar G."/>
            <person name="Sasikala C."/>
            <person name="Venkata Ramana C."/>
        </authorList>
    </citation>
    <scope>NUCLEOTIDE SEQUENCE [LARGE SCALE GENOMIC DNA]</scope>
    <source>
        <strain evidence="2 3">JC645</strain>
    </source>
</reference>
<accession>A0A5M6DM73</accession>
<keyword evidence="1" id="KW-0812">Transmembrane</keyword>
<feature type="transmembrane region" description="Helical" evidence="1">
    <location>
        <begin position="82"/>
        <end position="102"/>
    </location>
</feature>
<proteinExistence type="predicted"/>
<feature type="transmembrane region" description="Helical" evidence="1">
    <location>
        <begin position="58"/>
        <end position="76"/>
    </location>
</feature>
<keyword evidence="1" id="KW-1133">Transmembrane helix</keyword>
<evidence type="ECO:0000256" key="1">
    <source>
        <dbReference type="SAM" id="Phobius"/>
    </source>
</evidence>
<name>A0A5M6DM73_9BACT</name>
<dbReference type="Proteomes" id="UP000324479">
    <property type="component" value="Unassembled WGS sequence"/>
</dbReference>
<comment type="caution">
    <text evidence="2">The sequence shown here is derived from an EMBL/GenBank/DDBJ whole genome shotgun (WGS) entry which is preliminary data.</text>
</comment>
<protein>
    <submittedName>
        <fullName evidence="2">Uncharacterized protein</fullName>
    </submittedName>
</protein>
<dbReference type="EMBL" id="VWOX01000001">
    <property type="protein sequence ID" value="KAA5547329.1"/>
    <property type="molecule type" value="Genomic_DNA"/>
</dbReference>
<dbReference type="AlphaFoldDB" id="A0A5M6DM73"/>
<keyword evidence="1" id="KW-0472">Membrane</keyword>
<organism evidence="2 3">
    <name type="scientific">Roseiconus nitratireducens</name>
    <dbReference type="NCBI Taxonomy" id="2605748"/>
    <lineage>
        <taxon>Bacteria</taxon>
        <taxon>Pseudomonadati</taxon>
        <taxon>Planctomycetota</taxon>
        <taxon>Planctomycetia</taxon>
        <taxon>Pirellulales</taxon>
        <taxon>Pirellulaceae</taxon>
        <taxon>Roseiconus</taxon>
    </lineage>
</organism>